<reference evidence="1 2" key="1">
    <citation type="submission" date="2015-12" db="EMBL/GenBank/DDBJ databases">
        <title>Dictyostelia acquired genes for synthesis and detection of signals that induce cell-type specialization by lateral gene transfer from prokaryotes.</title>
        <authorList>
            <person name="Gloeckner G."/>
            <person name="Schaap P."/>
        </authorList>
    </citation>
    <scope>NUCLEOTIDE SEQUENCE [LARGE SCALE GENOMIC DNA]</scope>
    <source>
        <strain evidence="1 2">TK</strain>
    </source>
</reference>
<dbReference type="AlphaFoldDB" id="A0A151ZHQ4"/>
<protein>
    <submittedName>
        <fullName evidence="1">Uncharacterized protein</fullName>
    </submittedName>
</protein>
<evidence type="ECO:0000313" key="1">
    <source>
        <dbReference type="EMBL" id="KYQ93429.1"/>
    </source>
</evidence>
<dbReference type="InParanoid" id="A0A151ZHQ4"/>
<gene>
    <name evidence="1" type="ORF">DLAC_06120</name>
</gene>
<comment type="caution">
    <text evidence="1">The sequence shown here is derived from an EMBL/GenBank/DDBJ whole genome shotgun (WGS) entry which is preliminary data.</text>
</comment>
<accession>A0A151ZHQ4</accession>
<proteinExistence type="predicted"/>
<evidence type="ECO:0000313" key="2">
    <source>
        <dbReference type="Proteomes" id="UP000076078"/>
    </source>
</evidence>
<dbReference type="EMBL" id="LODT01000028">
    <property type="protein sequence ID" value="KYQ93429.1"/>
    <property type="molecule type" value="Genomic_DNA"/>
</dbReference>
<dbReference type="Proteomes" id="UP000076078">
    <property type="component" value="Unassembled WGS sequence"/>
</dbReference>
<keyword evidence="2" id="KW-1185">Reference proteome</keyword>
<organism evidence="1 2">
    <name type="scientific">Tieghemostelium lacteum</name>
    <name type="common">Slime mold</name>
    <name type="synonym">Dictyostelium lacteum</name>
    <dbReference type="NCBI Taxonomy" id="361077"/>
    <lineage>
        <taxon>Eukaryota</taxon>
        <taxon>Amoebozoa</taxon>
        <taxon>Evosea</taxon>
        <taxon>Eumycetozoa</taxon>
        <taxon>Dictyostelia</taxon>
        <taxon>Dictyosteliales</taxon>
        <taxon>Raperosteliaceae</taxon>
        <taxon>Tieghemostelium</taxon>
    </lineage>
</organism>
<name>A0A151ZHQ4_TIELA</name>
<sequence>MIDQKLKTAIETRDTKKLESLKFDTKTVGLLLKEDWEKIDDINEKKKLIVFYSSLIHHSTLKENIKYLLKANIKCNIQSGFSLLEKYMGNHDLLFRSDKISNTLDDLNEILDLTYQSFDFNVEKYQNIDVVLKFFETYLNLPFLRKVILSMDNFNFQKYYSQLLKMFINYMEMDNENNSAVFQSYIYNFFSTIDFLKHSETKTLYSDLIRIVPAILMTRCMVKPIIDFLMSVDSNAIEEIKLTPLYTLVGEKGSVYLKILQQDCPLECLLSSLYSQDFYEYFISNVVKVIFRGLHRHLDALNQNYDWLIKILEIPRLGRNEKYLAKLVKVLNVKEMGKSMWSKIFDLCFQGDYSMVLGAFVTEDTKPLIVESIDKLYSSDKLGEFLCVHFPDNPKTQELVAKNDNYKFLRNVPDLSKFDVSIAQKLLKFWNPKMVTCRFIHNYIRAFKKSAIENIKTISFKCIDISIHPVNIFQEILQFVLDHDPEYLDILFHYHKNCVRTQLLYILKAKPFPPKLLMVSILLELDSTYDKHGFDEALSVFDFFTGKDPKLAVFLLKRLIQESREDEGIWKEAMLPKIALYRAPHYLAVIWGEISDTTPLVTKACEDKLDILQIIGRENQEQLSPKGFMTIVKNYPEIILKRPDLITHFKSFSYSESLEFDRVLLHNNDYNPPIHKENSGNGNLATMDIDSDQKPPVLSDYLIRYILNFFFSKTSVSTFEIYRVFINNSLALVSWKFFNIVRILLSTNKYKIYRFYDCQKPEYSLLQPSGIKCLDMESLYNLVPFCKYVSTLDTVEHFKINMKYPLETKLNMSSLVTLELDVHVLKPNFEYLSLLSTPNLINLHINILNPKKTFKSPQFNLKGLTEYLSSLTLNTLVITRENIYDNAGSIIQLLFDTPIQISTPIQYKLKLSNTSYNDTDLPLQPNIQLYLLHCTDLDIETISNQKEVLKLALNVESLNIRYFEVENLSSRSGLSNSIPHAINNCKKLQSLTIDAISTSMDSTLLETVKLLCDNPNFKKIHFSTGIPLNVQEYLKNRTPKSSIYVTSGLFGQS</sequence>